<dbReference type="STRING" id="211165.GCA_000317285_05469"/>
<gene>
    <name evidence="2" type="ORF">PCC6912_52320</name>
</gene>
<feature type="transmembrane region" description="Helical" evidence="1">
    <location>
        <begin position="303"/>
        <end position="325"/>
    </location>
</feature>
<name>A0A433N0J5_CHLFR</name>
<organism evidence="2 3">
    <name type="scientific">Chlorogloeopsis fritschii PCC 6912</name>
    <dbReference type="NCBI Taxonomy" id="211165"/>
    <lineage>
        <taxon>Bacteria</taxon>
        <taxon>Bacillati</taxon>
        <taxon>Cyanobacteriota</taxon>
        <taxon>Cyanophyceae</taxon>
        <taxon>Nostocales</taxon>
        <taxon>Chlorogloeopsidaceae</taxon>
        <taxon>Chlorogloeopsis</taxon>
    </lineage>
</organism>
<keyword evidence="1" id="KW-0812">Transmembrane</keyword>
<evidence type="ECO:0000256" key="1">
    <source>
        <dbReference type="SAM" id="Phobius"/>
    </source>
</evidence>
<dbReference type="PANTHER" id="PTHR20992:SF9">
    <property type="entry name" value="AT15442P-RELATED"/>
    <property type="match status" value="1"/>
</dbReference>
<evidence type="ECO:0008006" key="4">
    <source>
        <dbReference type="Google" id="ProtNLM"/>
    </source>
</evidence>
<dbReference type="OrthoDB" id="847959at2"/>
<dbReference type="EMBL" id="RSCJ01000029">
    <property type="protein sequence ID" value="RUR74457.1"/>
    <property type="molecule type" value="Genomic_DNA"/>
</dbReference>
<evidence type="ECO:0000313" key="2">
    <source>
        <dbReference type="EMBL" id="RUR74457.1"/>
    </source>
</evidence>
<evidence type="ECO:0000313" key="3">
    <source>
        <dbReference type="Proteomes" id="UP000268857"/>
    </source>
</evidence>
<dbReference type="AlphaFoldDB" id="A0A433N0J5"/>
<dbReference type="InterPro" id="IPR005240">
    <property type="entry name" value="DUF389"/>
</dbReference>
<feature type="transmembrane region" description="Helical" evidence="1">
    <location>
        <begin position="168"/>
        <end position="189"/>
    </location>
</feature>
<sequence>MRQLIIQVPQGEGKKVLDIAKSLNGANLAKFEATNNDEPIDVVLAYVSNRQVEKLVAKLEELPQVNFTLLPTGVMPLHPPASEAPQQVTNVEERSPIEIFLSGLQSVGSWRGFLGYAAMAGFVVWIGLYTDTIYLLTAAMLIAPFAGPAMNLAIATARGDRQLLWRSIVRYFAALTVTILVAGILSLILQQKIATSLMIERSQISSVAVLLPLAAGAAGALNLVQSERSSLVSGAATGMLVAASLAPPAGIVGMGSAIGRWDLVISGLFLLLLQLVGINLTAGLLFRFFGLSARGVRYTRGKGWLFPVTLGLTLLGLALLLTWQFNSPPDLQRSTLAQRADAQIQEVVSQNPLVNLVETNARFTRSQIPGQNTLLTTVYVQRRQGVSISAEEIRSRLTQAIQNRLQQQNFDVIPLVDAIVLEPPASK</sequence>
<feature type="transmembrane region" description="Helical" evidence="1">
    <location>
        <begin position="204"/>
        <end position="224"/>
    </location>
</feature>
<dbReference type="Proteomes" id="UP000268857">
    <property type="component" value="Unassembled WGS sequence"/>
</dbReference>
<dbReference type="Pfam" id="PF04087">
    <property type="entry name" value="DUF389"/>
    <property type="match status" value="1"/>
</dbReference>
<proteinExistence type="predicted"/>
<accession>A0A433N0J5</accession>
<feature type="transmembrane region" description="Helical" evidence="1">
    <location>
        <begin position="263"/>
        <end position="291"/>
    </location>
</feature>
<reference evidence="2 3" key="1">
    <citation type="journal article" date="2019" name="Genome Biol. Evol.">
        <title>Day and night: Metabolic profiles and evolutionary relationships of six axenic non-marine cyanobacteria.</title>
        <authorList>
            <person name="Will S.E."/>
            <person name="Henke P."/>
            <person name="Boedeker C."/>
            <person name="Huang S."/>
            <person name="Brinkmann H."/>
            <person name="Rohde M."/>
            <person name="Jarek M."/>
            <person name="Friedl T."/>
            <person name="Seufert S."/>
            <person name="Schumacher M."/>
            <person name="Overmann J."/>
            <person name="Neumann-Schaal M."/>
            <person name="Petersen J."/>
        </authorList>
    </citation>
    <scope>NUCLEOTIDE SEQUENCE [LARGE SCALE GENOMIC DNA]</scope>
    <source>
        <strain evidence="2 3">PCC 6912</strain>
    </source>
</reference>
<dbReference type="NCBIfam" id="TIGR00341">
    <property type="entry name" value="TIGR00341 family protein"/>
    <property type="match status" value="1"/>
</dbReference>
<protein>
    <recommendedName>
        <fullName evidence="4">TIGR00341 family protein</fullName>
    </recommendedName>
</protein>
<keyword evidence="1" id="KW-1133">Transmembrane helix</keyword>
<feature type="transmembrane region" description="Helical" evidence="1">
    <location>
        <begin position="231"/>
        <end position="251"/>
    </location>
</feature>
<dbReference type="RefSeq" id="WP_016878251.1">
    <property type="nucleotide sequence ID" value="NZ_AJLN01000120.1"/>
</dbReference>
<feature type="transmembrane region" description="Helical" evidence="1">
    <location>
        <begin position="110"/>
        <end position="128"/>
    </location>
</feature>
<dbReference type="PANTHER" id="PTHR20992">
    <property type="entry name" value="AT15442P-RELATED"/>
    <property type="match status" value="1"/>
</dbReference>
<comment type="caution">
    <text evidence="2">The sequence shown here is derived from an EMBL/GenBank/DDBJ whole genome shotgun (WGS) entry which is preliminary data.</text>
</comment>
<keyword evidence="1" id="KW-0472">Membrane</keyword>
<feature type="transmembrane region" description="Helical" evidence="1">
    <location>
        <begin position="134"/>
        <end position="156"/>
    </location>
</feature>
<keyword evidence="3" id="KW-1185">Reference proteome</keyword>